<evidence type="ECO:0000256" key="5">
    <source>
        <dbReference type="SAM" id="Phobius"/>
    </source>
</evidence>
<evidence type="ECO:0000256" key="1">
    <source>
        <dbReference type="ARBA" id="ARBA00004141"/>
    </source>
</evidence>
<dbReference type="GO" id="GO:0005737">
    <property type="term" value="C:cytoplasm"/>
    <property type="evidence" value="ECO:0007669"/>
    <property type="project" value="TreeGrafter"/>
</dbReference>
<evidence type="ECO:0000256" key="4">
    <source>
        <dbReference type="ARBA" id="ARBA00023136"/>
    </source>
</evidence>
<dbReference type="AlphaFoldDB" id="A0A9P6L6H8"/>
<dbReference type="PANTHER" id="PTHR10783">
    <property type="entry name" value="XENOTROPIC AND POLYTROPIC RETROVIRUS RECEPTOR 1-RELATED"/>
    <property type="match status" value="1"/>
</dbReference>
<reference evidence="7" key="1">
    <citation type="journal article" date="2020" name="Nat. Commun.">
        <title>Large-scale genome sequencing of mycorrhizal fungi provides insights into the early evolution of symbiotic traits.</title>
        <authorList>
            <person name="Miyauchi S."/>
            <person name="Kiss E."/>
            <person name="Kuo A."/>
            <person name="Drula E."/>
            <person name="Kohler A."/>
            <person name="Sanchez-Garcia M."/>
            <person name="Morin E."/>
            <person name="Andreopoulos B."/>
            <person name="Barry K.W."/>
            <person name="Bonito G."/>
            <person name="Buee M."/>
            <person name="Carver A."/>
            <person name="Chen C."/>
            <person name="Cichocki N."/>
            <person name="Clum A."/>
            <person name="Culley D."/>
            <person name="Crous P.W."/>
            <person name="Fauchery L."/>
            <person name="Girlanda M."/>
            <person name="Hayes R.D."/>
            <person name="Keri Z."/>
            <person name="LaButti K."/>
            <person name="Lipzen A."/>
            <person name="Lombard V."/>
            <person name="Magnuson J."/>
            <person name="Maillard F."/>
            <person name="Murat C."/>
            <person name="Nolan M."/>
            <person name="Ohm R.A."/>
            <person name="Pangilinan J."/>
            <person name="Pereira M.F."/>
            <person name="Perotto S."/>
            <person name="Peter M."/>
            <person name="Pfister S."/>
            <person name="Riley R."/>
            <person name="Sitrit Y."/>
            <person name="Stielow J.B."/>
            <person name="Szollosi G."/>
            <person name="Zifcakova L."/>
            <person name="Stursova M."/>
            <person name="Spatafora J.W."/>
            <person name="Tedersoo L."/>
            <person name="Vaario L.M."/>
            <person name="Yamada A."/>
            <person name="Yan M."/>
            <person name="Wang P."/>
            <person name="Xu J."/>
            <person name="Bruns T."/>
            <person name="Baldrian P."/>
            <person name="Vilgalys R."/>
            <person name="Dunand C."/>
            <person name="Henrissat B."/>
            <person name="Grigoriev I.V."/>
            <person name="Hibbett D."/>
            <person name="Nagy L.G."/>
            <person name="Martin F.M."/>
        </authorList>
    </citation>
    <scope>NUCLEOTIDE SEQUENCE</scope>
    <source>
        <strain evidence="7">UH-Tt-Lm1</strain>
    </source>
</reference>
<evidence type="ECO:0000256" key="3">
    <source>
        <dbReference type="ARBA" id="ARBA00022989"/>
    </source>
</evidence>
<dbReference type="Proteomes" id="UP000736335">
    <property type="component" value="Unassembled WGS sequence"/>
</dbReference>
<dbReference type="GO" id="GO:0016020">
    <property type="term" value="C:membrane"/>
    <property type="evidence" value="ECO:0007669"/>
    <property type="project" value="UniProtKB-SubCell"/>
</dbReference>
<protein>
    <submittedName>
        <fullName evidence="7">EXS family-domain-containing protein</fullName>
    </submittedName>
</protein>
<comment type="caution">
    <text evidence="7">The sequence shown here is derived from an EMBL/GenBank/DDBJ whole genome shotgun (WGS) entry which is preliminary data.</text>
</comment>
<dbReference type="OrthoDB" id="2159384at2759"/>
<keyword evidence="2 5" id="KW-0812">Transmembrane</keyword>
<evidence type="ECO:0000313" key="7">
    <source>
        <dbReference type="EMBL" id="KAF9784481.1"/>
    </source>
</evidence>
<dbReference type="InterPro" id="IPR004342">
    <property type="entry name" value="EXS_C"/>
</dbReference>
<proteinExistence type="predicted"/>
<feature type="transmembrane region" description="Helical" evidence="5">
    <location>
        <begin position="112"/>
        <end position="132"/>
    </location>
</feature>
<evidence type="ECO:0000256" key="2">
    <source>
        <dbReference type="ARBA" id="ARBA00022692"/>
    </source>
</evidence>
<evidence type="ECO:0000313" key="8">
    <source>
        <dbReference type="Proteomes" id="UP000736335"/>
    </source>
</evidence>
<dbReference type="PROSITE" id="PS51380">
    <property type="entry name" value="EXS"/>
    <property type="match status" value="1"/>
</dbReference>
<accession>A0A9P6L6H8</accession>
<dbReference type="PANTHER" id="PTHR10783:SF46">
    <property type="entry name" value="PROTEIN ERD1 HOMOLOG 2"/>
    <property type="match status" value="1"/>
</dbReference>
<gene>
    <name evidence="7" type="ORF">BJ322DRAFT_1064731</name>
</gene>
<feature type="transmembrane region" description="Helical" evidence="5">
    <location>
        <begin position="81"/>
        <end position="100"/>
    </location>
</feature>
<comment type="subcellular location">
    <subcellularLocation>
        <location evidence="1">Membrane</location>
        <topology evidence="1">Multi-pass membrane protein</topology>
    </subcellularLocation>
</comment>
<dbReference type="EMBL" id="WIUZ02000008">
    <property type="protein sequence ID" value="KAF9784481.1"/>
    <property type="molecule type" value="Genomic_DNA"/>
</dbReference>
<sequence length="410" mass="47286">MDERWAQDVQSAAVFPLPFRVLFLLSSGVLAWATNLHGLHQHGIDGPGVLQLERSSLPAIRSPGFKQIIEPNPSYRPVYRLSFYCATWCLFVWVVYRYSTINHVEYVDVFKYLPAVGVLGLVIGLVCPYDVLELHEREKFLYAIYRCITPQTSGVAFSDVVLADILASYAKVFGDLWLSLWMLLPGGSLLVLPPQDGWFRWVLPTLMSVPYLIRFRQCLTEYRAPLNQSRRPLYNAIKYATSFPVIYLSAAQRIVVSELVADVGGQVRSEPWYGEYQLFRLWLFAALINSLYSYWWDITNDWGFDLLRSKSSRGEGGRPHPFGLRTRLLYPLPYYPFVVLANLILRLTWSVKLSLHLHSHSEGSGIIFWTEVAELARRWMWVFLRVEWEIVKGKQESLGTREGETGFRDD</sequence>
<keyword evidence="3 5" id="KW-1133">Transmembrane helix</keyword>
<evidence type="ECO:0000259" key="6">
    <source>
        <dbReference type="PROSITE" id="PS51380"/>
    </source>
</evidence>
<keyword evidence="8" id="KW-1185">Reference proteome</keyword>
<organism evidence="7 8">
    <name type="scientific">Thelephora terrestris</name>
    <dbReference type="NCBI Taxonomy" id="56493"/>
    <lineage>
        <taxon>Eukaryota</taxon>
        <taxon>Fungi</taxon>
        <taxon>Dikarya</taxon>
        <taxon>Basidiomycota</taxon>
        <taxon>Agaricomycotina</taxon>
        <taxon>Agaricomycetes</taxon>
        <taxon>Thelephorales</taxon>
        <taxon>Thelephoraceae</taxon>
        <taxon>Thelephora</taxon>
    </lineage>
</organism>
<dbReference type="Pfam" id="PF03124">
    <property type="entry name" value="EXS"/>
    <property type="match status" value="1"/>
</dbReference>
<name>A0A9P6L6H8_9AGAM</name>
<feature type="domain" description="EXS" evidence="6">
    <location>
        <begin position="194"/>
        <end position="410"/>
    </location>
</feature>
<feature type="transmembrane region" description="Helical" evidence="5">
    <location>
        <begin position="12"/>
        <end position="33"/>
    </location>
</feature>
<keyword evidence="4 5" id="KW-0472">Membrane</keyword>
<reference evidence="7" key="2">
    <citation type="submission" date="2020-11" db="EMBL/GenBank/DDBJ databases">
        <authorList>
            <consortium name="DOE Joint Genome Institute"/>
            <person name="Kuo A."/>
            <person name="Miyauchi S."/>
            <person name="Kiss E."/>
            <person name="Drula E."/>
            <person name="Kohler A."/>
            <person name="Sanchez-Garcia M."/>
            <person name="Andreopoulos B."/>
            <person name="Barry K.W."/>
            <person name="Bonito G."/>
            <person name="Buee M."/>
            <person name="Carver A."/>
            <person name="Chen C."/>
            <person name="Cichocki N."/>
            <person name="Clum A."/>
            <person name="Culley D."/>
            <person name="Crous P.W."/>
            <person name="Fauchery L."/>
            <person name="Girlanda M."/>
            <person name="Hayes R."/>
            <person name="Keri Z."/>
            <person name="Labutti K."/>
            <person name="Lipzen A."/>
            <person name="Lombard V."/>
            <person name="Magnuson J."/>
            <person name="Maillard F."/>
            <person name="Morin E."/>
            <person name="Murat C."/>
            <person name="Nolan M."/>
            <person name="Ohm R."/>
            <person name="Pangilinan J."/>
            <person name="Pereira M."/>
            <person name="Perotto S."/>
            <person name="Peter M."/>
            <person name="Riley R."/>
            <person name="Sitrit Y."/>
            <person name="Stielow B."/>
            <person name="Szollosi G."/>
            <person name="Zifcakova L."/>
            <person name="Stursova M."/>
            <person name="Spatafora J.W."/>
            <person name="Tedersoo L."/>
            <person name="Vaario L.-M."/>
            <person name="Yamada A."/>
            <person name="Yan M."/>
            <person name="Wang P."/>
            <person name="Xu J."/>
            <person name="Bruns T."/>
            <person name="Baldrian P."/>
            <person name="Vilgalys R."/>
            <person name="Henrissat B."/>
            <person name="Grigoriev I.V."/>
            <person name="Hibbett D."/>
            <person name="Nagy L.G."/>
            <person name="Martin F.M."/>
        </authorList>
    </citation>
    <scope>NUCLEOTIDE SEQUENCE</scope>
    <source>
        <strain evidence="7">UH-Tt-Lm1</strain>
    </source>
</reference>